<comment type="caution">
    <text evidence="2">The sequence shown here is derived from an EMBL/GenBank/DDBJ whole genome shotgun (WGS) entry which is preliminary data.</text>
</comment>
<evidence type="ECO:0000313" key="2">
    <source>
        <dbReference type="EMBL" id="GAA4573839.1"/>
    </source>
</evidence>
<name>A0ABP8SSP0_9ACTN</name>
<reference evidence="3" key="1">
    <citation type="journal article" date="2019" name="Int. J. Syst. Evol. Microbiol.">
        <title>The Global Catalogue of Microorganisms (GCM) 10K type strain sequencing project: providing services to taxonomists for standard genome sequencing and annotation.</title>
        <authorList>
            <consortium name="The Broad Institute Genomics Platform"/>
            <consortium name="The Broad Institute Genome Sequencing Center for Infectious Disease"/>
            <person name="Wu L."/>
            <person name="Ma J."/>
        </authorList>
    </citation>
    <scope>NUCLEOTIDE SEQUENCE [LARGE SCALE GENOMIC DNA]</scope>
    <source>
        <strain evidence="3">JCM 3175</strain>
    </source>
</reference>
<proteinExistence type="predicted"/>
<dbReference type="Proteomes" id="UP001500307">
    <property type="component" value="Unassembled WGS sequence"/>
</dbReference>
<sequence>MLTGLAGKTALVIGAISRLHHLLLELVPVGAKKFLPAPQARGQAGAGAARSARSSRTAARPARFAPTVLADGP</sequence>
<feature type="region of interest" description="Disordered" evidence="1">
    <location>
        <begin position="40"/>
        <end position="73"/>
    </location>
</feature>
<keyword evidence="3" id="KW-1185">Reference proteome</keyword>
<accession>A0ABP8SSP0</accession>
<gene>
    <name evidence="2" type="ORF">GCM10023176_39630</name>
</gene>
<evidence type="ECO:0000256" key="1">
    <source>
        <dbReference type="SAM" id="MobiDB-lite"/>
    </source>
</evidence>
<protein>
    <submittedName>
        <fullName evidence="2">Uncharacterized protein</fullName>
    </submittedName>
</protein>
<evidence type="ECO:0000313" key="3">
    <source>
        <dbReference type="Proteomes" id="UP001500307"/>
    </source>
</evidence>
<organism evidence="2 3">
    <name type="scientific">Micromonospora coerulea</name>
    <dbReference type="NCBI Taxonomy" id="47856"/>
    <lineage>
        <taxon>Bacteria</taxon>
        <taxon>Bacillati</taxon>
        <taxon>Actinomycetota</taxon>
        <taxon>Actinomycetes</taxon>
        <taxon>Micromonosporales</taxon>
        <taxon>Micromonosporaceae</taxon>
        <taxon>Micromonospora</taxon>
    </lineage>
</organism>
<feature type="compositionally biased region" description="Low complexity" evidence="1">
    <location>
        <begin position="40"/>
        <end position="67"/>
    </location>
</feature>
<dbReference type="EMBL" id="BAABGU010000022">
    <property type="protein sequence ID" value="GAA4573839.1"/>
    <property type="molecule type" value="Genomic_DNA"/>
</dbReference>